<organism evidence="2 3">
    <name type="scientific">Paenibacillus taihuensis</name>
    <dbReference type="NCBI Taxonomy" id="1156355"/>
    <lineage>
        <taxon>Bacteria</taxon>
        <taxon>Bacillati</taxon>
        <taxon>Bacillota</taxon>
        <taxon>Bacilli</taxon>
        <taxon>Bacillales</taxon>
        <taxon>Paenibacillaceae</taxon>
        <taxon>Paenibacillus</taxon>
    </lineage>
</organism>
<comment type="caution">
    <text evidence="2">The sequence shown here is derived from an EMBL/GenBank/DDBJ whole genome shotgun (WGS) entry which is preliminary data.</text>
</comment>
<proteinExistence type="predicted"/>
<accession>A0A3D9QTG3</accession>
<evidence type="ECO:0000256" key="1">
    <source>
        <dbReference type="SAM" id="MobiDB-lite"/>
    </source>
</evidence>
<name>A0A3D9QTG3_9BACL</name>
<dbReference type="EMBL" id="QTTN01000050">
    <property type="protein sequence ID" value="REE66485.1"/>
    <property type="molecule type" value="Genomic_DNA"/>
</dbReference>
<protein>
    <submittedName>
        <fullName evidence="2">Uncharacterized protein</fullName>
    </submittedName>
</protein>
<feature type="region of interest" description="Disordered" evidence="1">
    <location>
        <begin position="1"/>
        <end position="27"/>
    </location>
</feature>
<gene>
    <name evidence="2" type="ORF">A8990_1506</name>
</gene>
<dbReference type="Proteomes" id="UP000256304">
    <property type="component" value="Unassembled WGS sequence"/>
</dbReference>
<reference evidence="2 3" key="1">
    <citation type="submission" date="2018-08" db="EMBL/GenBank/DDBJ databases">
        <title>Genomic Encyclopedia of Type Strains, Phase III (KMG-III): the genomes of soil and plant-associated and newly described type strains.</title>
        <authorList>
            <person name="Whitman W."/>
        </authorList>
    </citation>
    <scope>NUCLEOTIDE SEQUENCE [LARGE SCALE GENOMIC DNA]</scope>
    <source>
        <strain evidence="2 3">CGMCC 1.10966</strain>
    </source>
</reference>
<keyword evidence="3" id="KW-1185">Reference proteome</keyword>
<evidence type="ECO:0000313" key="3">
    <source>
        <dbReference type="Proteomes" id="UP000256304"/>
    </source>
</evidence>
<dbReference type="AlphaFoldDB" id="A0A3D9QTG3"/>
<sequence>MPKETKTGTATRTKNASSHQDANPRSNFNKRLLGLFGHIVRIMFFRHSAALR</sequence>
<evidence type="ECO:0000313" key="2">
    <source>
        <dbReference type="EMBL" id="REE66485.1"/>
    </source>
</evidence>
<feature type="compositionally biased region" description="Polar residues" evidence="1">
    <location>
        <begin position="7"/>
        <end position="27"/>
    </location>
</feature>